<dbReference type="AlphaFoldDB" id="A0A3P6D3W1"/>
<sequence>MDCDNITNHILTTFCSDSRLSCYIWGNLAEKLHSAINQEVGMVTMLLRFAKLGRFRDT</sequence>
<proteinExistence type="predicted"/>
<reference evidence="1" key="1">
    <citation type="submission" date="2018-11" db="EMBL/GenBank/DDBJ databases">
        <authorList>
            <consortium name="Genoscope - CEA"/>
            <person name="William W."/>
        </authorList>
    </citation>
    <scope>NUCLEOTIDE SEQUENCE</scope>
</reference>
<name>A0A3P6D3W1_BRACM</name>
<organism evidence="1">
    <name type="scientific">Brassica campestris</name>
    <name type="common">Field mustard</name>
    <dbReference type="NCBI Taxonomy" id="3711"/>
    <lineage>
        <taxon>Eukaryota</taxon>
        <taxon>Viridiplantae</taxon>
        <taxon>Streptophyta</taxon>
        <taxon>Embryophyta</taxon>
        <taxon>Tracheophyta</taxon>
        <taxon>Spermatophyta</taxon>
        <taxon>Magnoliopsida</taxon>
        <taxon>eudicotyledons</taxon>
        <taxon>Gunneridae</taxon>
        <taxon>Pentapetalae</taxon>
        <taxon>rosids</taxon>
        <taxon>malvids</taxon>
        <taxon>Brassicales</taxon>
        <taxon>Brassicaceae</taxon>
        <taxon>Brassiceae</taxon>
        <taxon>Brassica</taxon>
    </lineage>
</organism>
<protein>
    <submittedName>
        <fullName evidence="1">Uncharacterized protein</fullName>
    </submittedName>
</protein>
<evidence type="ECO:0000313" key="1">
    <source>
        <dbReference type="EMBL" id="VDD17551.1"/>
    </source>
</evidence>
<dbReference type="EMBL" id="LR031577">
    <property type="protein sequence ID" value="VDD17551.1"/>
    <property type="molecule type" value="Genomic_DNA"/>
</dbReference>
<gene>
    <name evidence="1" type="ORF">BRAA10T43264Z</name>
</gene>
<accession>A0A3P6D3W1</accession>